<feature type="chain" id="PRO_5046399886" evidence="1">
    <location>
        <begin position="27"/>
        <end position="99"/>
    </location>
</feature>
<name>A0ABW1GBX2_9ACTN</name>
<reference evidence="3" key="1">
    <citation type="journal article" date="2019" name="Int. J. Syst. Evol. Microbiol.">
        <title>The Global Catalogue of Microorganisms (GCM) 10K type strain sequencing project: providing services to taxonomists for standard genome sequencing and annotation.</title>
        <authorList>
            <consortium name="The Broad Institute Genomics Platform"/>
            <consortium name="The Broad Institute Genome Sequencing Center for Infectious Disease"/>
            <person name="Wu L."/>
            <person name="Ma J."/>
        </authorList>
    </citation>
    <scope>NUCLEOTIDE SEQUENCE [LARGE SCALE GENOMIC DNA]</scope>
    <source>
        <strain evidence="3">JCM 4816</strain>
    </source>
</reference>
<dbReference type="EMBL" id="JBHSQJ010000242">
    <property type="protein sequence ID" value="MFC5911748.1"/>
    <property type="molecule type" value="Genomic_DNA"/>
</dbReference>
<evidence type="ECO:0000313" key="2">
    <source>
        <dbReference type="EMBL" id="MFC5911748.1"/>
    </source>
</evidence>
<dbReference type="RefSeq" id="WP_380591235.1">
    <property type="nucleotide sequence ID" value="NZ_JBHSQJ010000242.1"/>
</dbReference>
<feature type="signal peptide" evidence="1">
    <location>
        <begin position="1"/>
        <end position="26"/>
    </location>
</feature>
<evidence type="ECO:0000313" key="3">
    <source>
        <dbReference type="Proteomes" id="UP001596174"/>
    </source>
</evidence>
<evidence type="ECO:0000256" key="1">
    <source>
        <dbReference type="SAM" id="SignalP"/>
    </source>
</evidence>
<dbReference type="Proteomes" id="UP001596174">
    <property type="component" value="Unassembled WGS sequence"/>
</dbReference>
<proteinExistence type="predicted"/>
<keyword evidence="1" id="KW-0732">Signal</keyword>
<protein>
    <submittedName>
        <fullName evidence="2">Uncharacterized protein</fullName>
    </submittedName>
</protein>
<sequence length="99" mass="10211">MVLRVLPFGTALLAAAALLLPAAAHAAPGSARTAPAVQHPLSQDVRVEREPAAVLPAGRTSPGNPFGAGRLTLLQQVLRPAAAVPRPTRPLPPRWSPPV</sequence>
<keyword evidence="3" id="KW-1185">Reference proteome</keyword>
<accession>A0ABW1GBX2</accession>
<feature type="non-terminal residue" evidence="2">
    <location>
        <position position="99"/>
    </location>
</feature>
<comment type="caution">
    <text evidence="2">The sequence shown here is derived from an EMBL/GenBank/DDBJ whole genome shotgun (WGS) entry which is preliminary data.</text>
</comment>
<organism evidence="2 3">
    <name type="scientific">Streptacidiphilus monticola</name>
    <dbReference type="NCBI Taxonomy" id="2161674"/>
    <lineage>
        <taxon>Bacteria</taxon>
        <taxon>Bacillati</taxon>
        <taxon>Actinomycetota</taxon>
        <taxon>Actinomycetes</taxon>
        <taxon>Kitasatosporales</taxon>
        <taxon>Streptomycetaceae</taxon>
        <taxon>Streptacidiphilus</taxon>
    </lineage>
</organism>
<gene>
    <name evidence="2" type="ORF">ACFP3V_31650</name>
</gene>